<evidence type="ECO:0000313" key="3">
    <source>
        <dbReference type="Proteomes" id="UP000219329"/>
    </source>
</evidence>
<evidence type="ECO:0000313" key="2">
    <source>
        <dbReference type="EMBL" id="PDH32694.1"/>
    </source>
</evidence>
<reference evidence="2 3" key="1">
    <citation type="submission" date="2017-08" db="EMBL/GenBank/DDBJ databases">
        <title>Fine stratification of microbial communities through a metagenomic profile of the photic zone.</title>
        <authorList>
            <person name="Haro-Moreno J.M."/>
            <person name="Lopez-Perez M."/>
            <person name="De La Torre J."/>
            <person name="Picazo A."/>
            <person name="Camacho A."/>
            <person name="Rodriguez-Valera F."/>
        </authorList>
    </citation>
    <scope>NUCLEOTIDE SEQUENCE [LARGE SCALE GENOMIC DNA]</scope>
    <source>
        <strain evidence="2">MED-G28</strain>
    </source>
</reference>
<evidence type="ECO:0000256" key="1">
    <source>
        <dbReference type="SAM" id="Phobius"/>
    </source>
</evidence>
<dbReference type="AlphaFoldDB" id="A0A2A5W8S4"/>
<organism evidence="2 3">
    <name type="scientific">OM182 bacterium MED-G28</name>
    <dbReference type="NCBI Taxonomy" id="1986256"/>
    <lineage>
        <taxon>Bacteria</taxon>
        <taxon>Pseudomonadati</taxon>
        <taxon>Pseudomonadota</taxon>
        <taxon>Gammaproteobacteria</taxon>
        <taxon>OMG group</taxon>
        <taxon>OM182 clade</taxon>
    </lineage>
</organism>
<dbReference type="Proteomes" id="UP000219329">
    <property type="component" value="Unassembled WGS sequence"/>
</dbReference>
<dbReference type="EMBL" id="NTJZ01000014">
    <property type="protein sequence ID" value="PDH32694.1"/>
    <property type="molecule type" value="Genomic_DNA"/>
</dbReference>
<accession>A0A2A5W8S4</accession>
<protein>
    <submittedName>
        <fullName evidence="2">Uncharacterized protein</fullName>
    </submittedName>
</protein>
<feature type="transmembrane region" description="Helical" evidence="1">
    <location>
        <begin position="7"/>
        <end position="29"/>
    </location>
</feature>
<comment type="caution">
    <text evidence="2">The sequence shown here is derived from an EMBL/GenBank/DDBJ whole genome shotgun (WGS) entry which is preliminary data.</text>
</comment>
<keyword evidence="1" id="KW-0472">Membrane</keyword>
<proteinExistence type="predicted"/>
<feature type="transmembrane region" description="Helical" evidence="1">
    <location>
        <begin position="35"/>
        <end position="54"/>
    </location>
</feature>
<keyword evidence="1" id="KW-1133">Transmembrane helix</keyword>
<keyword evidence="1" id="KW-0812">Transmembrane</keyword>
<gene>
    <name evidence="2" type="ORF">CNF02_11475</name>
</gene>
<name>A0A2A5W8S4_9GAMM</name>
<sequence length="80" mass="9135">MIERLALVLHWVGFICLSFTAFFGVILQSLANTEFYSLLLIAALAWSIQFILTGNKSIFPWQKKYSWTLQKGIHSPENGD</sequence>